<dbReference type="InterPro" id="IPR050078">
    <property type="entry name" value="Ribosomal_L11_MeTrfase_PrmA"/>
</dbReference>
<feature type="compositionally biased region" description="Basic and acidic residues" evidence="3">
    <location>
        <begin position="18"/>
        <end position="34"/>
    </location>
</feature>
<accession>A0A6J4M9H5</accession>
<dbReference type="PANTHER" id="PTHR43648:SF1">
    <property type="entry name" value="ELECTRON TRANSFER FLAVOPROTEIN BETA SUBUNIT LYSINE METHYLTRANSFERASE"/>
    <property type="match status" value="1"/>
</dbReference>
<dbReference type="InterPro" id="IPR029063">
    <property type="entry name" value="SAM-dependent_MTases_sf"/>
</dbReference>
<keyword evidence="2 4" id="KW-0808">Transferase</keyword>
<feature type="compositionally biased region" description="Basic residues" evidence="3">
    <location>
        <begin position="1"/>
        <end position="11"/>
    </location>
</feature>
<dbReference type="AlphaFoldDB" id="A0A6J4M9H5"/>
<dbReference type="GO" id="GO:0016279">
    <property type="term" value="F:protein-lysine N-methyltransferase activity"/>
    <property type="evidence" value="ECO:0007669"/>
    <property type="project" value="TreeGrafter"/>
</dbReference>
<evidence type="ECO:0000256" key="2">
    <source>
        <dbReference type="ARBA" id="ARBA00022679"/>
    </source>
</evidence>
<organism evidence="4">
    <name type="scientific">uncultured Frankineae bacterium</name>
    <dbReference type="NCBI Taxonomy" id="437475"/>
    <lineage>
        <taxon>Bacteria</taxon>
        <taxon>Bacillati</taxon>
        <taxon>Actinomycetota</taxon>
        <taxon>Actinomycetes</taxon>
        <taxon>Frankiales</taxon>
        <taxon>environmental samples</taxon>
    </lineage>
</organism>
<gene>
    <name evidence="4" type="ORF">AVDCRST_MAG07-3330</name>
</gene>
<name>A0A6J4M9H5_9ACTN</name>
<protein>
    <submittedName>
        <fullName evidence="4">SAM-dependent methyltransferases</fullName>
    </submittedName>
</protein>
<feature type="region of interest" description="Disordered" evidence="3">
    <location>
        <begin position="1"/>
        <end position="34"/>
    </location>
</feature>
<dbReference type="EMBL" id="CADCUB010000151">
    <property type="protein sequence ID" value="CAA9353168.1"/>
    <property type="molecule type" value="Genomic_DNA"/>
</dbReference>
<dbReference type="CDD" id="cd02440">
    <property type="entry name" value="AdoMet_MTases"/>
    <property type="match status" value="1"/>
</dbReference>
<dbReference type="Pfam" id="PF06325">
    <property type="entry name" value="PrmA"/>
    <property type="match status" value="1"/>
</dbReference>
<reference evidence="4" key="1">
    <citation type="submission" date="2020-02" db="EMBL/GenBank/DDBJ databases">
        <authorList>
            <person name="Meier V. D."/>
        </authorList>
    </citation>
    <scope>NUCLEOTIDE SEQUENCE</scope>
    <source>
        <strain evidence="4">AVDCRST_MAG07</strain>
    </source>
</reference>
<keyword evidence="1 4" id="KW-0489">Methyltransferase</keyword>
<evidence type="ECO:0000256" key="3">
    <source>
        <dbReference type="SAM" id="MobiDB-lite"/>
    </source>
</evidence>
<evidence type="ECO:0000256" key="1">
    <source>
        <dbReference type="ARBA" id="ARBA00022603"/>
    </source>
</evidence>
<proteinExistence type="predicted"/>
<dbReference type="Gene3D" id="3.40.50.150">
    <property type="entry name" value="Vaccinia Virus protein VP39"/>
    <property type="match status" value="1"/>
</dbReference>
<sequence>MGTARPARRTGRAPIGRGADRAADRGADRAADREADRELVLTRTRLARPAVVPELQLHLADDMEHVWAGLQAELDDATLPPPFWAFAWLGGQAVARHVLDVPEQVAGRRVLDLAAGSGLCGLAALLAGAAEVTSVDVDPVAVTAARLNAEVNGLPLLVQRVDVLAQPPPAVDIVLAGDVFYDAAMAARVEPWLLAAHQAGVRVLVGDPGRHYLPRPALREVAAYDIPTTRELEGVLVRTTRVYAVGP</sequence>
<dbReference type="SUPFAM" id="SSF53335">
    <property type="entry name" value="S-adenosyl-L-methionine-dependent methyltransferases"/>
    <property type="match status" value="1"/>
</dbReference>
<dbReference type="GO" id="GO:0032259">
    <property type="term" value="P:methylation"/>
    <property type="evidence" value="ECO:0007669"/>
    <property type="project" value="UniProtKB-KW"/>
</dbReference>
<dbReference type="PANTHER" id="PTHR43648">
    <property type="entry name" value="ELECTRON TRANSFER FLAVOPROTEIN BETA SUBUNIT LYSINE METHYLTRANSFERASE"/>
    <property type="match status" value="1"/>
</dbReference>
<evidence type="ECO:0000313" key="4">
    <source>
        <dbReference type="EMBL" id="CAA9353168.1"/>
    </source>
</evidence>